<name>A0A196S8X3_BLAHN</name>
<reference evidence="1 2" key="1">
    <citation type="submission" date="2016-05" db="EMBL/GenBank/DDBJ databases">
        <title>Nuclear genome of Blastocystis sp. subtype 1 NandII.</title>
        <authorList>
            <person name="Gentekaki E."/>
            <person name="Curtis B."/>
            <person name="Stairs C."/>
            <person name="Eme L."/>
            <person name="Herman E."/>
            <person name="Klimes V."/>
            <person name="Arias M.C."/>
            <person name="Elias M."/>
            <person name="Hilliou F."/>
            <person name="Klute M."/>
            <person name="Malik S.-B."/>
            <person name="Pightling A."/>
            <person name="Rachubinski R."/>
            <person name="Salas D."/>
            <person name="Schlacht A."/>
            <person name="Suga H."/>
            <person name="Archibald J."/>
            <person name="Ball S.G."/>
            <person name="Clark G."/>
            <person name="Dacks J."/>
            <person name="Van Der Giezen M."/>
            <person name="Tsaousis A."/>
            <person name="Roger A."/>
        </authorList>
    </citation>
    <scope>NUCLEOTIDE SEQUENCE [LARGE SCALE GENOMIC DNA]</scope>
    <source>
        <strain evidence="2">ATCC 50177 / NandII</strain>
    </source>
</reference>
<evidence type="ECO:0000313" key="2">
    <source>
        <dbReference type="Proteomes" id="UP000078348"/>
    </source>
</evidence>
<comment type="caution">
    <text evidence="1">The sequence shown here is derived from an EMBL/GenBank/DDBJ whole genome shotgun (WGS) entry which is preliminary data.</text>
</comment>
<gene>
    <name evidence="1" type="ORF">AV274_5906</name>
</gene>
<organism evidence="1 2">
    <name type="scientific">Blastocystis sp. subtype 1 (strain ATCC 50177 / NandII)</name>
    <dbReference type="NCBI Taxonomy" id="478820"/>
    <lineage>
        <taxon>Eukaryota</taxon>
        <taxon>Sar</taxon>
        <taxon>Stramenopiles</taxon>
        <taxon>Bigyra</taxon>
        <taxon>Opalozoa</taxon>
        <taxon>Opalinata</taxon>
        <taxon>Blastocystidae</taxon>
        <taxon>Blastocystis</taxon>
    </lineage>
</organism>
<dbReference type="EMBL" id="LXWW01000544">
    <property type="protein sequence ID" value="OAO12439.1"/>
    <property type="molecule type" value="Genomic_DNA"/>
</dbReference>
<evidence type="ECO:0000313" key="1">
    <source>
        <dbReference type="EMBL" id="OAO12439.1"/>
    </source>
</evidence>
<dbReference type="Proteomes" id="UP000078348">
    <property type="component" value="Unassembled WGS sequence"/>
</dbReference>
<dbReference type="AlphaFoldDB" id="A0A196S8X3"/>
<sequence length="246" mass="28833">MILEHNLYKMRFVTKSKEDPNDTKKASVVKYDIFIPQYLRSGSVVGPIMRKKWTQFVSHQLIQLFNKSGIISDKEMNKLEGAKTAAIWDGRIESLLHANRRAVEQLQKEIEEEVRKRPEGSITTDEKERNTYLLMKYKERVDWMVQNNQIVCDGLTENETVFGMKRLTSSLFVSSVEYHLENPLWKHVVVHLHKGEYEAISTVGEDRRFHIYVPYLFEEGDLVEFMKANLKRLEELARLAATKKLL</sequence>
<proteinExistence type="predicted"/>
<accession>A0A196S8X3</accession>
<keyword evidence="2" id="KW-1185">Reference proteome</keyword>
<protein>
    <submittedName>
        <fullName evidence="1">Uncharacterized protein</fullName>
    </submittedName>
</protein>